<dbReference type="InterPro" id="IPR036388">
    <property type="entry name" value="WH-like_DNA-bd_sf"/>
</dbReference>
<proteinExistence type="inferred from homology"/>
<dbReference type="CDD" id="cd05466">
    <property type="entry name" value="PBP2_LTTR_substrate"/>
    <property type="match status" value="1"/>
</dbReference>
<dbReference type="InterPro" id="IPR036390">
    <property type="entry name" value="WH_DNA-bd_sf"/>
</dbReference>
<dbReference type="Pfam" id="PF00126">
    <property type="entry name" value="HTH_1"/>
    <property type="match status" value="1"/>
</dbReference>
<evidence type="ECO:0000256" key="5">
    <source>
        <dbReference type="SAM" id="SignalP"/>
    </source>
</evidence>
<dbReference type="InterPro" id="IPR005119">
    <property type="entry name" value="LysR_subst-bd"/>
</dbReference>
<protein>
    <submittedName>
        <fullName evidence="7">LysR family transcriptional regulator</fullName>
    </submittedName>
</protein>
<evidence type="ECO:0000313" key="7">
    <source>
        <dbReference type="EMBL" id="MFD1398892.1"/>
    </source>
</evidence>
<dbReference type="InterPro" id="IPR000847">
    <property type="entry name" value="LysR_HTH_N"/>
</dbReference>
<keyword evidence="3" id="KW-0238">DNA-binding</keyword>
<dbReference type="PROSITE" id="PS50931">
    <property type="entry name" value="HTH_LYSR"/>
    <property type="match status" value="1"/>
</dbReference>
<feature type="domain" description="HTH lysR-type" evidence="6">
    <location>
        <begin position="1"/>
        <end position="58"/>
    </location>
</feature>
<dbReference type="PANTHER" id="PTHR30126">
    <property type="entry name" value="HTH-TYPE TRANSCRIPTIONAL REGULATOR"/>
    <property type="match status" value="1"/>
</dbReference>
<evidence type="ECO:0000313" key="8">
    <source>
        <dbReference type="Proteomes" id="UP001597199"/>
    </source>
</evidence>
<evidence type="ECO:0000256" key="4">
    <source>
        <dbReference type="ARBA" id="ARBA00023163"/>
    </source>
</evidence>
<dbReference type="SUPFAM" id="SSF53850">
    <property type="entry name" value="Periplasmic binding protein-like II"/>
    <property type="match status" value="1"/>
</dbReference>
<evidence type="ECO:0000256" key="2">
    <source>
        <dbReference type="ARBA" id="ARBA00023015"/>
    </source>
</evidence>
<keyword evidence="4" id="KW-0804">Transcription</keyword>
<dbReference type="Gene3D" id="3.40.190.10">
    <property type="entry name" value="Periplasmic binding protein-like II"/>
    <property type="match status" value="2"/>
</dbReference>
<feature type="chain" id="PRO_5047147987" evidence="5">
    <location>
        <begin position="22"/>
        <end position="292"/>
    </location>
</feature>
<keyword evidence="5" id="KW-0732">Signal</keyword>
<keyword evidence="2" id="KW-0805">Transcription regulation</keyword>
<evidence type="ECO:0000256" key="1">
    <source>
        <dbReference type="ARBA" id="ARBA00009437"/>
    </source>
</evidence>
<dbReference type="SUPFAM" id="SSF46785">
    <property type="entry name" value="Winged helix' DNA-binding domain"/>
    <property type="match status" value="1"/>
</dbReference>
<dbReference type="EMBL" id="JBHTOA010000025">
    <property type="protein sequence ID" value="MFD1398892.1"/>
    <property type="molecule type" value="Genomic_DNA"/>
</dbReference>
<name>A0ABW4BGU5_9LACO</name>
<dbReference type="PANTHER" id="PTHR30126:SF5">
    <property type="entry name" value="HTH-TYPE TRANSCRIPTIONAL ACTIVATOR CMPR"/>
    <property type="match status" value="1"/>
</dbReference>
<organism evidence="7 8">
    <name type="scientific">Lacticaseibacillus suilingensis</name>
    <dbReference type="NCBI Taxonomy" id="2799577"/>
    <lineage>
        <taxon>Bacteria</taxon>
        <taxon>Bacillati</taxon>
        <taxon>Bacillota</taxon>
        <taxon>Bacilli</taxon>
        <taxon>Lactobacillales</taxon>
        <taxon>Lactobacillaceae</taxon>
        <taxon>Lacticaseibacillus</taxon>
    </lineage>
</organism>
<evidence type="ECO:0000259" key="6">
    <source>
        <dbReference type="PROSITE" id="PS50931"/>
    </source>
</evidence>
<dbReference type="RefSeq" id="WP_204118498.1">
    <property type="nucleotide sequence ID" value="NZ_BOLV01000005.1"/>
</dbReference>
<keyword evidence="8" id="KW-1185">Reference proteome</keyword>
<evidence type="ECO:0000256" key="3">
    <source>
        <dbReference type="ARBA" id="ARBA00023125"/>
    </source>
</evidence>
<gene>
    <name evidence="7" type="ORF">ACFQ41_06185</name>
</gene>
<dbReference type="Proteomes" id="UP001597199">
    <property type="component" value="Unassembled WGS sequence"/>
</dbReference>
<feature type="signal peptide" evidence="5">
    <location>
        <begin position="1"/>
        <end position="21"/>
    </location>
</feature>
<comment type="caution">
    <text evidence="7">The sequence shown here is derived from an EMBL/GenBank/DDBJ whole genome shotgun (WGS) entry which is preliminary data.</text>
</comment>
<sequence>MNLKYLLTVQTVAKLASFQLAAVQLNYAQSTITFQVHQVERELGATLFVRNGRKVQLTVAGQAALPLIERLLQDSEALTAAAHPDALSGPLVIGVPETLLTYKLQPVLRAFKQRAPQVTLSLRVLNCYDLYAQMVAGTLDIALHYNVRDYPAGYQVTTLAEYPISVVAAPELAATIDLITPHQTQAIGQIENDRRAQYQEFFTAYLAANGIHLAPAMELWSLETVKQSVASGLGLAVLPTFCVANELTSGALSAVPTKMTTKTLTAMMSVRRPTPAATLFAQLVQQHLQAEA</sequence>
<dbReference type="Gene3D" id="1.10.10.10">
    <property type="entry name" value="Winged helix-like DNA-binding domain superfamily/Winged helix DNA-binding domain"/>
    <property type="match status" value="1"/>
</dbReference>
<comment type="similarity">
    <text evidence="1">Belongs to the LysR transcriptional regulatory family.</text>
</comment>
<reference evidence="8" key="1">
    <citation type="journal article" date="2019" name="Int. J. Syst. Evol. Microbiol.">
        <title>The Global Catalogue of Microorganisms (GCM) 10K type strain sequencing project: providing services to taxonomists for standard genome sequencing and annotation.</title>
        <authorList>
            <consortium name="The Broad Institute Genomics Platform"/>
            <consortium name="The Broad Institute Genome Sequencing Center for Infectious Disease"/>
            <person name="Wu L."/>
            <person name="Ma J."/>
        </authorList>
    </citation>
    <scope>NUCLEOTIDE SEQUENCE [LARGE SCALE GENOMIC DNA]</scope>
    <source>
        <strain evidence="8">CCM 9110</strain>
    </source>
</reference>
<dbReference type="Pfam" id="PF03466">
    <property type="entry name" value="LysR_substrate"/>
    <property type="match status" value="1"/>
</dbReference>
<accession>A0ABW4BGU5</accession>